<evidence type="ECO:0000256" key="2">
    <source>
        <dbReference type="ARBA" id="ARBA00023002"/>
    </source>
</evidence>
<dbReference type="RefSeq" id="WP_124695353.1">
    <property type="nucleotide sequence ID" value="NZ_JBHUFE010000026.1"/>
</dbReference>
<dbReference type="InterPro" id="IPR002347">
    <property type="entry name" value="SDR_fam"/>
</dbReference>
<organism evidence="3 4">
    <name type="scientific">Paenibacillus rhizophilus</name>
    <dbReference type="NCBI Taxonomy" id="1850366"/>
    <lineage>
        <taxon>Bacteria</taxon>
        <taxon>Bacillati</taxon>
        <taxon>Bacillota</taxon>
        <taxon>Bacilli</taxon>
        <taxon>Bacillales</taxon>
        <taxon>Paenibacillaceae</taxon>
        <taxon>Paenibacillus</taxon>
    </lineage>
</organism>
<dbReference type="Pfam" id="PF13561">
    <property type="entry name" value="adh_short_C2"/>
    <property type="match status" value="1"/>
</dbReference>
<dbReference type="PRINTS" id="PR00080">
    <property type="entry name" value="SDRFAMILY"/>
</dbReference>
<dbReference type="GO" id="GO:0008206">
    <property type="term" value="P:bile acid metabolic process"/>
    <property type="evidence" value="ECO:0007669"/>
    <property type="project" value="UniProtKB-ARBA"/>
</dbReference>
<comment type="caution">
    <text evidence="3">The sequence shown here is derived from an EMBL/GenBank/DDBJ whole genome shotgun (WGS) entry which is preliminary data.</text>
</comment>
<keyword evidence="2" id="KW-0560">Oxidoreductase</keyword>
<dbReference type="PROSITE" id="PS00061">
    <property type="entry name" value="ADH_SHORT"/>
    <property type="match status" value="1"/>
</dbReference>
<name>A0A3N9PA73_9BACL</name>
<keyword evidence="4" id="KW-1185">Reference proteome</keyword>
<comment type="similarity">
    <text evidence="1">Belongs to the short-chain dehydrogenases/reductases (SDR) family.</text>
</comment>
<dbReference type="FunFam" id="3.40.50.720:FF:000084">
    <property type="entry name" value="Short-chain dehydrogenase reductase"/>
    <property type="match status" value="1"/>
</dbReference>
<dbReference type="PANTHER" id="PTHR24321:SF8">
    <property type="entry name" value="ESTRADIOL 17-BETA-DEHYDROGENASE 8-RELATED"/>
    <property type="match status" value="1"/>
</dbReference>
<dbReference type="EMBL" id="RQPI01000004">
    <property type="protein sequence ID" value="RQW11944.1"/>
    <property type="molecule type" value="Genomic_DNA"/>
</dbReference>
<evidence type="ECO:0000313" key="3">
    <source>
        <dbReference type="EMBL" id="RQW11944.1"/>
    </source>
</evidence>
<gene>
    <name evidence="3" type="ORF">EH198_09760</name>
</gene>
<evidence type="ECO:0000313" key="4">
    <source>
        <dbReference type="Proteomes" id="UP000282529"/>
    </source>
</evidence>
<dbReference type="PRINTS" id="PR00081">
    <property type="entry name" value="GDHRDH"/>
</dbReference>
<dbReference type="InterPro" id="IPR020904">
    <property type="entry name" value="Sc_DH/Rdtase_CS"/>
</dbReference>
<reference evidence="3 4" key="1">
    <citation type="submission" date="2018-11" db="EMBL/GenBank/DDBJ databases">
        <title>Genome sequence of strain 7197.</title>
        <authorList>
            <person name="Gao J."/>
            <person name="Sun J."/>
        </authorList>
    </citation>
    <scope>NUCLEOTIDE SEQUENCE [LARGE SCALE GENOMIC DNA]</scope>
    <source>
        <strain evidence="3 4">7197</strain>
    </source>
</reference>
<dbReference type="OrthoDB" id="306388at2"/>
<protein>
    <submittedName>
        <fullName evidence="3">SDR family oxidoreductase</fullName>
    </submittedName>
</protein>
<sequence>MTTLRDFENKVVLITGAATGIGRAAALAFAKRGAAIAIGDVDERSSETVKLIEEAGGEAVFYKTDVSDKEQAAALVEQTVNRFGRLDHAFNNAGVLPPSKPFIEMDENDFDRTIAVDLKGVFLMMKYEIEMMLKSGGGTIVNTASIAGLIADPFMAPYVAAKHGVVGLTKAAGIEYASQGIRVNGVAPGLTETPMIKEWLDDPETRKVVLANVPAARMAQPEEIAEMVVFLSSSGASFAAGQTFPVDGGQTAR</sequence>
<dbReference type="AlphaFoldDB" id="A0A3N9PA73"/>
<dbReference type="CDD" id="cd05233">
    <property type="entry name" value="SDR_c"/>
    <property type="match status" value="1"/>
</dbReference>
<dbReference type="Gene3D" id="3.40.50.720">
    <property type="entry name" value="NAD(P)-binding Rossmann-like Domain"/>
    <property type="match status" value="1"/>
</dbReference>
<accession>A0A3N9PA73</accession>
<dbReference type="GO" id="GO:0016491">
    <property type="term" value="F:oxidoreductase activity"/>
    <property type="evidence" value="ECO:0007669"/>
    <property type="project" value="UniProtKB-KW"/>
</dbReference>
<dbReference type="NCBIfam" id="NF005559">
    <property type="entry name" value="PRK07231.1"/>
    <property type="match status" value="1"/>
</dbReference>
<dbReference type="PANTHER" id="PTHR24321">
    <property type="entry name" value="DEHYDROGENASES, SHORT CHAIN"/>
    <property type="match status" value="1"/>
</dbReference>
<dbReference type="SUPFAM" id="SSF51735">
    <property type="entry name" value="NAD(P)-binding Rossmann-fold domains"/>
    <property type="match status" value="1"/>
</dbReference>
<dbReference type="Proteomes" id="UP000282529">
    <property type="component" value="Unassembled WGS sequence"/>
</dbReference>
<dbReference type="InterPro" id="IPR036291">
    <property type="entry name" value="NAD(P)-bd_dom_sf"/>
</dbReference>
<evidence type="ECO:0000256" key="1">
    <source>
        <dbReference type="ARBA" id="ARBA00006484"/>
    </source>
</evidence>
<proteinExistence type="inferred from homology"/>